<dbReference type="Proteomes" id="UP000054166">
    <property type="component" value="Unassembled WGS sequence"/>
</dbReference>
<organism evidence="2 3">
    <name type="scientific">Piloderma croceum (strain F 1598)</name>
    <dbReference type="NCBI Taxonomy" id="765440"/>
    <lineage>
        <taxon>Eukaryota</taxon>
        <taxon>Fungi</taxon>
        <taxon>Dikarya</taxon>
        <taxon>Basidiomycota</taxon>
        <taxon>Agaricomycotina</taxon>
        <taxon>Agaricomycetes</taxon>
        <taxon>Agaricomycetidae</taxon>
        <taxon>Atheliales</taxon>
        <taxon>Atheliaceae</taxon>
        <taxon>Piloderma</taxon>
    </lineage>
</organism>
<proteinExistence type="predicted"/>
<sequence length="114" mass="13167">MGYLVCPNAPIRSDVTWSRLERVIRQSRDTSPSPRRTNASAFEDRWRHGTLKEGQLDKEEYRPIMSGMGGQKLNSSDKAQELVGSKEERHDTDSHELERYISSMETVKNDQTRL</sequence>
<reference evidence="2 3" key="1">
    <citation type="submission" date="2014-04" db="EMBL/GenBank/DDBJ databases">
        <authorList>
            <consortium name="DOE Joint Genome Institute"/>
            <person name="Kuo A."/>
            <person name="Tarkka M."/>
            <person name="Buscot F."/>
            <person name="Kohler A."/>
            <person name="Nagy L.G."/>
            <person name="Floudas D."/>
            <person name="Copeland A."/>
            <person name="Barry K.W."/>
            <person name="Cichocki N."/>
            <person name="Veneault-Fourrey C."/>
            <person name="LaButti K."/>
            <person name="Lindquist E.A."/>
            <person name="Lipzen A."/>
            <person name="Lundell T."/>
            <person name="Morin E."/>
            <person name="Murat C."/>
            <person name="Sun H."/>
            <person name="Tunlid A."/>
            <person name="Henrissat B."/>
            <person name="Grigoriev I.V."/>
            <person name="Hibbett D.S."/>
            <person name="Martin F."/>
            <person name="Nordberg H.P."/>
            <person name="Cantor M.N."/>
            <person name="Hua S.X."/>
        </authorList>
    </citation>
    <scope>NUCLEOTIDE SEQUENCE [LARGE SCALE GENOMIC DNA]</scope>
    <source>
        <strain evidence="2 3">F 1598</strain>
    </source>
</reference>
<reference evidence="3" key="2">
    <citation type="submission" date="2015-01" db="EMBL/GenBank/DDBJ databases">
        <title>Evolutionary Origins and Diversification of the Mycorrhizal Mutualists.</title>
        <authorList>
            <consortium name="DOE Joint Genome Institute"/>
            <consortium name="Mycorrhizal Genomics Consortium"/>
            <person name="Kohler A."/>
            <person name="Kuo A."/>
            <person name="Nagy L.G."/>
            <person name="Floudas D."/>
            <person name="Copeland A."/>
            <person name="Barry K.W."/>
            <person name="Cichocki N."/>
            <person name="Veneault-Fourrey C."/>
            <person name="LaButti K."/>
            <person name="Lindquist E.A."/>
            <person name="Lipzen A."/>
            <person name="Lundell T."/>
            <person name="Morin E."/>
            <person name="Murat C."/>
            <person name="Riley R."/>
            <person name="Ohm R."/>
            <person name="Sun H."/>
            <person name="Tunlid A."/>
            <person name="Henrissat B."/>
            <person name="Grigoriev I.V."/>
            <person name="Hibbett D.S."/>
            <person name="Martin F."/>
        </authorList>
    </citation>
    <scope>NUCLEOTIDE SEQUENCE [LARGE SCALE GENOMIC DNA]</scope>
    <source>
        <strain evidence="3">F 1598</strain>
    </source>
</reference>
<evidence type="ECO:0000313" key="3">
    <source>
        <dbReference type="Proteomes" id="UP000054166"/>
    </source>
</evidence>
<evidence type="ECO:0000313" key="2">
    <source>
        <dbReference type="EMBL" id="KIM87411.1"/>
    </source>
</evidence>
<dbReference type="AlphaFoldDB" id="A0A0C3G9V8"/>
<feature type="compositionally biased region" description="Polar residues" evidence="1">
    <location>
        <begin position="29"/>
        <end position="40"/>
    </location>
</feature>
<name>A0A0C3G9V8_PILCF</name>
<dbReference type="HOGENOM" id="CLU_2121962_0_0_1"/>
<keyword evidence="3" id="KW-1185">Reference proteome</keyword>
<dbReference type="EMBL" id="KN832979">
    <property type="protein sequence ID" value="KIM87411.1"/>
    <property type="molecule type" value="Genomic_DNA"/>
</dbReference>
<feature type="compositionally biased region" description="Basic and acidic residues" evidence="1">
    <location>
        <begin position="78"/>
        <end position="99"/>
    </location>
</feature>
<dbReference type="InParanoid" id="A0A0C3G9V8"/>
<feature type="region of interest" description="Disordered" evidence="1">
    <location>
        <begin position="24"/>
        <end position="114"/>
    </location>
</feature>
<gene>
    <name evidence="2" type="ORF">PILCRDRAFT_814932</name>
</gene>
<protein>
    <submittedName>
        <fullName evidence="2">Uncharacterized protein</fullName>
    </submittedName>
</protein>
<accession>A0A0C3G9V8</accession>
<evidence type="ECO:0000256" key="1">
    <source>
        <dbReference type="SAM" id="MobiDB-lite"/>
    </source>
</evidence>
<feature type="compositionally biased region" description="Basic and acidic residues" evidence="1">
    <location>
        <begin position="42"/>
        <end position="62"/>
    </location>
</feature>